<feature type="region of interest" description="Disordered" evidence="11">
    <location>
        <begin position="1"/>
        <end position="38"/>
    </location>
</feature>
<dbReference type="InterPro" id="IPR013846">
    <property type="entry name" value="mRNA_cap_enzyme_C"/>
</dbReference>
<dbReference type="GO" id="GO:0006370">
    <property type="term" value="P:7-methylguanosine mRNA capping"/>
    <property type="evidence" value="ECO:0007669"/>
    <property type="project" value="UniProtKB-KW"/>
</dbReference>
<dbReference type="AlphaFoldDB" id="A0A8K0JKN5"/>
<evidence type="ECO:0000256" key="9">
    <source>
        <dbReference type="ARBA" id="ARBA00023242"/>
    </source>
</evidence>
<dbReference type="Gene3D" id="2.40.50.140">
    <property type="entry name" value="Nucleic acid-binding proteins"/>
    <property type="match status" value="1"/>
</dbReference>
<evidence type="ECO:0000256" key="6">
    <source>
        <dbReference type="ARBA" id="ARBA00022741"/>
    </source>
</evidence>
<dbReference type="SUPFAM" id="SSF50249">
    <property type="entry name" value="Nucleic acid-binding proteins"/>
    <property type="match status" value="1"/>
</dbReference>
<evidence type="ECO:0000313" key="14">
    <source>
        <dbReference type="EMBL" id="KAG7528157.1"/>
    </source>
</evidence>
<evidence type="ECO:0000256" key="5">
    <source>
        <dbReference type="ARBA" id="ARBA00022695"/>
    </source>
</evidence>
<feature type="domain" description="mRNA capping enzyme C-terminal" evidence="13">
    <location>
        <begin position="278"/>
        <end position="395"/>
    </location>
</feature>
<keyword evidence="8" id="KW-0342">GTP-binding</keyword>
<evidence type="ECO:0000259" key="12">
    <source>
        <dbReference type="Pfam" id="PF01331"/>
    </source>
</evidence>
<evidence type="ECO:0000256" key="1">
    <source>
        <dbReference type="ARBA" id="ARBA00004123"/>
    </source>
</evidence>
<keyword evidence="3" id="KW-0507">mRNA processing</keyword>
<sequence length="466" mass="53433">MNPYLISTNPPPQRPPRPPEPSKRPHEQHPIPDIPGRLIPTETRNQVQSLLVGLVPGFTGRFPGAQPVSMTYSSLTRLEENNFWVCEKTDGVRVLLLIVWNGLSGRQETFLVDRKNDYRQIDHLYFPHHEAPMLRPGFAGNQADERNWCSTTLVDGELVLDKDKVTGQYKLRYYVFDMLVYNKETMMLNNLEKRYGKMQGWLIKPQRQYYKLDDAWRRMAPFEVLAKPMELAYGLDKVLLQEIPKLEHGHDGLIFTRVDSPYVVGEDSNILKWKPPNENSVDFKLTLRFPASAENPNLPDLSEKPIFLLHVFRGGRGQEAYTFCDRMVVSDDEWEAIKASGEQYDERIVECAWNEDLQSWTFMRFRDDKHDGNFIDIVDKIIDSIRDGVVEAQLLDRVPAIREGHRERKAKAAQTARPPPDQNRPTKPTIPTAPRPTASLGMPKPTGYPMPTGRYGSGILGGGLRR</sequence>
<dbReference type="SUPFAM" id="SSF56091">
    <property type="entry name" value="DNA ligase/mRNA capping enzyme, catalytic domain"/>
    <property type="match status" value="1"/>
</dbReference>
<evidence type="ECO:0000256" key="4">
    <source>
        <dbReference type="ARBA" id="ARBA00022679"/>
    </source>
</evidence>
<feature type="compositionally biased region" description="Gly residues" evidence="11">
    <location>
        <begin position="455"/>
        <end position="466"/>
    </location>
</feature>
<evidence type="ECO:0000256" key="3">
    <source>
        <dbReference type="ARBA" id="ARBA00022664"/>
    </source>
</evidence>
<feature type="domain" description="mRNA capping enzyme adenylation" evidence="12">
    <location>
        <begin position="66"/>
        <end position="274"/>
    </location>
</feature>
<dbReference type="Proteomes" id="UP000812966">
    <property type="component" value="Unassembled WGS sequence"/>
</dbReference>
<feature type="region of interest" description="Disordered" evidence="11">
    <location>
        <begin position="401"/>
        <end position="466"/>
    </location>
</feature>
<dbReference type="GO" id="GO:0005525">
    <property type="term" value="F:GTP binding"/>
    <property type="evidence" value="ECO:0007669"/>
    <property type="project" value="UniProtKB-KW"/>
</dbReference>
<evidence type="ECO:0000256" key="7">
    <source>
        <dbReference type="ARBA" id="ARBA00023042"/>
    </source>
</evidence>
<dbReference type="CDD" id="cd07895">
    <property type="entry name" value="Adenylation_mRNA_capping"/>
    <property type="match status" value="1"/>
</dbReference>
<keyword evidence="15" id="KW-1185">Reference proteome</keyword>
<comment type="subcellular location">
    <subcellularLocation>
        <location evidence="1">Nucleus</location>
    </subcellularLocation>
</comment>
<comment type="catalytic activity">
    <reaction evidence="10">
        <text>a 5'-end diphospho-ribonucleoside in mRNA + GTP + H(+) = a 5'-end (5'-triphosphoguanosine)-ribonucleoside in mRNA + diphosphate</text>
        <dbReference type="Rhea" id="RHEA:67012"/>
        <dbReference type="Rhea" id="RHEA-COMP:17165"/>
        <dbReference type="Rhea" id="RHEA-COMP:17166"/>
        <dbReference type="ChEBI" id="CHEBI:15378"/>
        <dbReference type="ChEBI" id="CHEBI:33019"/>
        <dbReference type="ChEBI" id="CHEBI:37565"/>
        <dbReference type="ChEBI" id="CHEBI:167616"/>
        <dbReference type="ChEBI" id="CHEBI:167617"/>
        <dbReference type="EC" id="2.7.7.50"/>
    </reaction>
    <physiologicalReaction direction="left-to-right" evidence="10">
        <dbReference type="Rhea" id="RHEA:67013"/>
    </physiologicalReaction>
</comment>
<evidence type="ECO:0000256" key="11">
    <source>
        <dbReference type="SAM" id="MobiDB-lite"/>
    </source>
</evidence>
<evidence type="ECO:0000256" key="8">
    <source>
        <dbReference type="ARBA" id="ARBA00023134"/>
    </source>
</evidence>
<dbReference type="GO" id="GO:0005524">
    <property type="term" value="F:ATP binding"/>
    <property type="evidence" value="ECO:0007669"/>
    <property type="project" value="InterPro"/>
</dbReference>
<dbReference type="Gene3D" id="3.30.470.30">
    <property type="entry name" value="DNA ligase/mRNA capping enzyme"/>
    <property type="match status" value="1"/>
</dbReference>
<dbReference type="EC" id="2.7.7.50" evidence="2"/>
<organism evidence="14 15">
    <name type="scientific">Filobasidium floriforme</name>
    <dbReference type="NCBI Taxonomy" id="5210"/>
    <lineage>
        <taxon>Eukaryota</taxon>
        <taxon>Fungi</taxon>
        <taxon>Dikarya</taxon>
        <taxon>Basidiomycota</taxon>
        <taxon>Agaricomycotina</taxon>
        <taxon>Tremellomycetes</taxon>
        <taxon>Filobasidiales</taxon>
        <taxon>Filobasidiaceae</taxon>
        <taxon>Filobasidium</taxon>
    </lineage>
</organism>
<accession>A0A8K0JKN5</accession>
<comment type="caution">
    <text evidence="14">The sequence shown here is derived from an EMBL/GenBank/DDBJ whole genome shotgun (WGS) entry which is preliminary data.</text>
</comment>
<keyword evidence="7" id="KW-0506">mRNA capping</keyword>
<dbReference type="Pfam" id="PF03919">
    <property type="entry name" value="mRNA_cap_C"/>
    <property type="match status" value="1"/>
</dbReference>
<gene>
    <name evidence="14" type="ORF">FFLO_06376</name>
</gene>
<feature type="compositionally biased region" description="Pro residues" evidence="11">
    <location>
        <begin position="9"/>
        <end position="19"/>
    </location>
</feature>
<reference evidence="14" key="1">
    <citation type="submission" date="2020-04" db="EMBL/GenBank/DDBJ databases">
        <title>Analysis of mating type loci in Filobasidium floriforme.</title>
        <authorList>
            <person name="Nowrousian M."/>
        </authorList>
    </citation>
    <scope>NUCLEOTIDE SEQUENCE</scope>
    <source>
        <strain evidence="14">CBS 6242</strain>
    </source>
</reference>
<keyword evidence="4" id="KW-0808">Transferase</keyword>
<dbReference type="GO" id="GO:0005634">
    <property type="term" value="C:nucleus"/>
    <property type="evidence" value="ECO:0007669"/>
    <property type="project" value="UniProtKB-SubCell"/>
</dbReference>
<dbReference type="Pfam" id="PF01331">
    <property type="entry name" value="mRNA_cap_enzyme"/>
    <property type="match status" value="1"/>
</dbReference>
<dbReference type="InterPro" id="IPR051029">
    <property type="entry name" value="mRNA_Capping_Enz/RNA_Phosphat"/>
</dbReference>
<dbReference type="PANTHER" id="PTHR10367">
    <property type="entry name" value="MRNA-CAPPING ENZYME"/>
    <property type="match status" value="1"/>
</dbReference>
<evidence type="ECO:0000313" key="15">
    <source>
        <dbReference type="Proteomes" id="UP000812966"/>
    </source>
</evidence>
<name>A0A8K0JKN5_9TREE</name>
<keyword evidence="5" id="KW-0548">Nucleotidyltransferase</keyword>
<keyword evidence="9" id="KW-0539">Nucleus</keyword>
<evidence type="ECO:0000256" key="2">
    <source>
        <dbReference type="ARBA" id="ARBA00012475"/>
    </source>
</evidence>
<dbReference type="GO" id="GO:0004484">
    <property type="term" value="F:mRNA guanylyltransferase activity"/>
    <property type="evidence" value="ECO:0007669"/>
    <property type="project" value="UniProtKB-EC"/>
</dbReference>
<dbReference type="InterPro" id="IPR001339">
    <property type="entry name" value="mRNA_cap_enzyme_adenylation"/>
</dbReference>
<protein>
    <recommendedName>
        <fullName evidence="2">mRNA guanylyltransferase</fullName>
        <ecNumber evidence="2">2.7.7.50</ecNumber>
    </recommendedName>
</protein>
<evidence type="ECO:0000256" key="10">
    <source>
        <dbReference type="ARBA" id="ARBA00044624"/>
    </source>
</evidence>
<dbReference type="InterPro" id="IPR012340">
    <property type="entry name" value="NA-bd_OB-fold"/>
</dbReference>
<feature type="compositionally biased region" description="Basic and acidic residues" evidence="11">
    <location>
        <begin position="20"/>
        <end position="30"/>
    </location>
</feature>
<dbReference type="PANTHER" id="PTHR10367:SF17">
    <property type="entry name" value="MRNA-CAPPING ENZYME"/>
    <property type="match status" value="1"/>
</dbReference>
<evidence type="ECO:0000259" key="13">
    <source>
        <dbReference type="Pfam" id="PF03919"/>
    </source>
</evidence>
<keyword evidence="6" id="KW-0547">Nucleotide-binding</keyword>
<proteinExistence type="predicted"/>
<dbReference type="EMBL" id="JABELV010000202">
    <property type="protein sequence ID" value="KAG7528157.1"/>
    <property type="molecule type" value="Genomic_DNA"/>
</dbReference>